<dbReference type="Proteomes" id="UP000241986">
    <property type="component" value="Unassembled WGS sequence"/>
</dbReference>
<name>A0A2T4N3J0_AERVE</name>
<reference evidence="1 2" key="1">
    <citation type="submission" date="2018-03" db="EMBL/GenBank/DDBJ databases">
        <title>Aeromonas veronii whole genome sequencing and analysis.</title>
        <authorList>
            <person name="Xie H."/>
            <person name="Liu T."/>
            <person name="Wang K."/>
        </authorList>
    </citation>
    <scope>NUCLEOTIDE SEQUENCE [LARGE SCALE GENOMIC DNA]</scope>
    <source>
        <strain evidence="1 2">XH.VA.1</strain>
    </source>
</reference>
<sequence length="208" mass="22702">MSGQYLKVVTIGLLVLITHAAEARGRQPCSGSKGGISHCDGGRFVCNDGSYSASKRTCSGYSNQSSPPPSISSENDVDFREQCAVAKKIDTSFESAMEQYSTTADFEKIFDGAVSGYDVCKARADIIEPAIEQANNMLAPYIGVQSNESQVAPTVFSLVKEFGFSTQTLCNMAKIGTDKNKLKSEWRDSRPHWVRYIELAKKIKATCQ</sequence>
<comment type="caution">
    <text evidence="1">The sequence shown here is derived from an EMBL/GenBank/DDBJ whole genome shotgun (WGS) entry which is preliminary data.</text>
</comment>
<proteinExistence type="predicted"/>
<evidence type="ECO:0000313" key="1">
    <source>
        <dbReference type="EMBL" id="PTH81388.1"/>
    </source>
</evidence>
<organism evidence="1 2">
    <name type="scientific">Aeromonas veronii</name>
    <dbReference type="NCBI Taxonomy" id="654"/>
    <lineage>
        <taxon>Bacteria</taxon>
        <taxon>Pseudomonadati</taxon>
        <taxon>Pseudomonadota</taxon>
        <taxon>Gammaproteobacteria</taxon>
        <taxon>Aeromonadales</taxon>
        <taxon>Aeromonadaceae</taxon>
        <taxon>Aeromonas</taxon>
    </lineage>
</organism>
<evidence type="ECO:0000313" key="2">
    <source>
        <dbReference type="Proteomes" id="UP000241986"/>
    </source>
</evidence>
<gene>
    <name evidence="1" type="ORF">DAA48_09590</name>
</gene>
<accession>A0A2T4N3J0</accession>
<protein>
    <submittedName>
        <fullName evidence="1">Uncharacterized protein</fullName>
    </submittedName>
</protein>
<dbReference type="EMBL" id="PZKL01000022">
    <property type="protein sequence ID" value="PTH81388.1"/>
    <property type="molecule type" value="Genomic_DNA"/>
</dbReference>
<dbReference type="RefSeq" id="WP_107683252.1">
    <property type="nucleotide sequence ID" value="NZ_JAOTPR010000018.1"/>
</dbReference>
<dbReference type="AlphaFoldDB" id="A0A2T4N3J0"/>